<dbReference type="Proteomes" id="UP000293912">
    <property type="component" value="Chromosome"/>
</dbReference>
<dbReference type="SMART" id="SM00471">
    <property type="entry name" value="HDc"/>
    <property type="match status" value="1"/>
</dbReference>
<keyword evidence="3" id="KW-1185">Reference proteome</keyword>
<dbReference type="RefSeq" id="WP_207959219.1">
    <property type="nucleotide sequence ID" value="NZ_CP037867.1"/>
</dbReference>
<dbReference type="EMBL" id="CP037867">
    <property type="protein sequence ID" value="QBM29759.1"/>
    <property type="molecule type" value="Genomic_DNA"/>
</dbReference>
<keyword evidence="2" id="KW-0378">Hydrolase</keyword>
<proteinExistence type="predicted"/>
<dbReference type="InterPro" id="IPR052194">
    <property type="entry name" value="MESH1"/>
</dbReference>
<dbReference type="SUPFAM" id="SSF109604">
    <property type="entry name" value="HD-domain/PDEase-like"/>
    <property type="match status" value="1"/>
</dbReference>
<accession>A0A4P6X3N3</accession>
<dbReference type="KEGG" id="hpse:HPF_18850"/>
<protein>
    <submittedName>
        <fullName evidence="2">Bifunctional (P)ppGpp synthase/hydrolase relA</fullName>
    </submittedName>
</protein>
<dbReference type="PANTHER" id="PTHR46246:SF1">
    <property type="entry name" value="GUANOSINE-3',5'-BIS(DIPHOSPHATE) 3'-PYROPHOSPHOHYDROLASE MESH1"/>
    <property type="match status" value="1"/>
</dbReference>
<feature type="domain" description="HD/PDEase" evidence="1">
    <location>
        <begin position="32"/>
        <end position="143"/>
    </location>
</feature>
<dbReference type="GO" id="GO:0008893">
    <property type="term" value="F:guanosine-3',5'-bis(diphosphate) 3'-diphosphatase activity"/>
    <property type="evidence" value="ECO:0007669"/>
    <property type="project" value="TreeGrafter"/>
</dbReference>
<gene>
    <name evidence="2" type="primary">relA2</name>
    <name evidence="2" type="ORF">HPF_18850</name>
</gene>
<organism evidence="2 3">
    <name type="scientific">Hydrogenophaga pseudoflava</name>
    <name type="common">Pseudomonas carboxydoflava</name>
    <dbReference type="NCBI Taxonomy" id="47421"/>
    <lineage>
        <taxon>Bacteria</taxon>
        <taxon>Pseudomonadati</taxon>
        <taxon>Pseudomonadota</taxon>
        <taxon>Betaproteobacteria</taxon>
        <taxon>Burkholderiales</taxon>
        <taxon>Comamonadaceae</taxon>
        <taxon>Hydrogenophaga</taxon>
    </lineage>
</organism>
<dbReference type="Pfam" id="PF13328">
    <property type="entry name" value="HD_4"/>
    <property type="match status" value="1"/>
</dbReference>
<evidence type="ECO:0000313" key="3">
    <source>
        <dbReference type="Proteomes" id="UP000293912"/>
    </source>
</evidence>
<dbReference type="AlphaFoldDB" id="A0A4P6X3N3"/>
<name>A0A4P6X3N3_HYDPS</name>
<dbReference type="InterPro" id="IPR003607">
    <property type="entry name" value="HD/PDEase_dom"/>
</dbReference>
<reference evidence="2 3" key="1">
    <citation type="submission" date="2019-03" db="EMBL/GenBank/DDBJ databases">
        <authorList>
            <person name="Sebastian G."/>
            <person name="Baumann P."/>
            <person name="Ruckert C."/>
            <person name="Kalinowski J."/>
            <person name="Nebel B."/>
            <person name="Takors R."/>
            <person name="Blombach B."/>
        </authorList>
    </citation>
    <scope>NUCLEOTIDE SEQUENCE [LARGE SCALE GENOMIC DNA]</scope>
    <source>
        <strain evidence="2 3">DSM 1084</strain>
    </source>
</reference>
<sequence>MNIAETPLLSPRFALALQFANQIHATQVRKGLGAPYISHLMAVSAQVLEYGGDEDQAIAALLHDAAEDCGGRPMLETVRVMFGEDVAAIVECCTDTFEDPKPAWRPRKEAYIERMKHEPARARLVVTSDKLHNLSNTLRDIRAQGAKPWREAMAQTPNGAAEKQLWYYQGCRAALATGWAHSLLAEFSRAVDELEQLVGTPA</sequence>
<dbReference type="PANTHER" id="PTHR46246">
    <property type="entry name" value="GUANOSINE-3',5'-BIS(DIPHOSPHATE) 3'-PYROPHOSPHOHYDROLASE MESH1"/>
    <property type="match status" value="1"/>
</dbReference>
<dbReference type="Gene3D" id="1.10.3210.10">
    <property type="entry name" value="Hypothetical protein af1432"/>
    <property type="match status" value="1"/>
</dbReference>
<evidence type="ECO:0000259" key="1">
    <source>
        <dbReference type="SMART" id="SM00471"/>
    </source>
</evidence>
<evidence type="ECO:0000313" key="2">
    <source>
        <dbReference type="EMBL" id="QBM29759.1"/>
    </source>
</evidence>